<protein>
    <submittedName>
        <fullName evidence="1">Uncharacterized protein</fullName>
    </submittedName>
</protein>
<evidence type="ECO:0000313" key="2">
    <source>
        <dbReference type="Proteomes" id="UP000192095"/>
    </source>
</evidence>
<sequence length="116" mass="13443">MKIKSLSDIPEAMFYPLKEWSEQSIGNFNLLVGIGFIFVMFSAIFVVTYSIKMGKSDERTLLISLKSAYVMLVAIIACDMFFPRGYLVNQFFMFKYGIACFVSGLYLFLQYRKDFK</sequence>
<keyword evidence="1" id="KW-0614">Plasmid</keyword>
<proteinExistence type="predicted"/>
<reference evidence="1 2" key="1">
    <citation type="journal article" date="2017" name="BMC Genomics">
        <title>Comparative and functional genomics of the Lactococcus lactis taxon; insights into evolution and niche adaptation.</title>
        <authorList>
            <person name="Kelleher P."/>
            <person name="Bottacini F."/>
            <person name="Mahony J."/>
            <person name="Kilcawley K.N."/>
            <person name="van Sinderen D."/>
        </authorList>
    </citation>
    <scope>NUCLEOTIDE SEQUENCE [LARGE SCALE GENOMIC DNA]</scope>
    <source>
        <strain evidence="1 2">UC06</strain>
        <plasmid evidence="2">puc06b</plasmid>
    </source>
</reference>
<accession>A0A1V0NY18</accession>
<gene>
    <name evidence="1" type="ORF">LLUC06_pB30</name>
</gene>
<geneLocation type="plasmid" evidence="2">
    <name>puc06b</name>
</geneLocation>
<dbReference type="EMBL" id="CP016735">
    <property type="protein sequence ID" value="ARE19495.1"/>
    <property type="molecule type" value="Genomic_DNA"/>
</dbReference>
<dbReference type="Proteomes" id="UP000192095">
    <property type="component" value="Plasmid puc06b"/>
</dbReference>
<evidence type="ECO:0000313" key="1">
    <source>
        <dbReference type="EMBL" id="ARE19495.1"/>
    </source>
</evidence>
<organism evidence="1 2">
    <name type="scientific">Lactococcus lactis subsp. lactis</name>
    <name type="common">Streptococcus lactis</name>
    <dbReference type="NCBI Taxonomy" id="1360"/>
    <lineage>
        <taxon>Bacteria</taxon>
        <taxon>Bacillati</taxon>
        <taxon>Bacillota</taxon>
        <taxon>Bacilli</taxon>
        <taxon>Lactobacillales</taxon>
        <taxon>Streptococcaceae</taxon>
        <taxon>Lactococcus</taxon>
    </lineage>
</organism>
<dbReference type="AlphaFoldDB" id="A0A1V0NY18"/>
<dbReference type="RefSeq" id="WP_021214624.1">
    <property type="nucleotide sequence ID" value="NZ_BAABQR010000016.1"/>
</dbReference>
<name>A0A1V0NY18_LACLL</name>